<dbReference type="GO" id="GO:0034045">
    <property type="term" value="C:phagophore assembly site membrane"/>
    <property type="evidence" value="ECO:0007669"/>
    <property type="project" value="TreeGrafter"/>
</dbReference>
<keyword evidence="2" id="KW-0175">Coiled coil</keyword>
<dbReference type="InterPro" id="IPR015943">
    <property type="entry name" value="WD40/YVTN_repeat-like_dom_sf"/>
</dbReference>
<dbReference type="SUPFAM" id="SSF50978">
    <property type="entry name" value="WD40 repeat-like"/>
    <property type="match status" value="1"/>
</dbReference>
<evidence type="ECO:0000313" key="4">
    <source>
        <dbReference type="EMBL" id="VDP14013.1"/>
    </source>
</evidence>
<dbReference type="PANTHER" id="PTHR19878">
    <property type="entry name" value="AUTOPHAGY PROTEIN 16-LIKE"/>
    <property type="match status" value="1"/>
</dbReference>
<dbReference type="GO" id="GO:0034274">
    <property type="term" value="C:Atg12-Atg5-Atg16 complex"/>
    <property type="evidence" value="ECO:0007669"/>
    <property type="project" value="TreeGrafter"/>
</dbReference>
<dbReference type="GO" id="GO:0000421">
    <property type="term" value="C:autophagosome membrane"/>
    <property type="evidence" value="ECO:0007669"/>
    <property type="project" value="TreeGrafter"/>
</dbReference>
<sequence>MDETGKADNSFRAAIIQQLERRNVVCRQFDSLFTSYCELTEYVANIVRAGRIRPGSSTSLAGSSDRTTELEAELADLYRKKEQNDQQLIETNNRLSVVMRELSAVNIIKEECQKENQKLKKKLKEREEELIALEEANTLLKDEHFALQACVLIFLLASYNSIENKYREALEERNNLVERIKDLKEKEVQWFNEQNEREQEERRRRLAADIDSALNVSHNNEDKTYGFEIINSTNQVVDYRGDIIPNYCKTKLDYGDDINDVLWHPNGKMFAGGGSDHKLRLYKLVDDKFEKM</sequence>
<comment type="similarity">
    <text evidence="1">Belongs to the WD repeat ATG16 family.</text>
</comment>
<dbReference type="AlphaFoldDB" id="A0A183I1C6"/>
<dbReference type="GO" id="GO:0043495">
    <property type="term" value="F:protein-membrane adaptor activity"/>
    <property type="evidence" value="ECO:0007669"/>
    <property type="project" value="TreeGrafter"/>
</dbReference>
<evidence type="ECO:0000256" key="1">
    <source>
        <dbReference type="ARBA" id="ARBA00009271"/>
    </source>
</evidence>
<dbReference type="InterPro" id="IPR013923">
    <property type="entry name" value="Autophagy-rel_prot_16_dom"/>
</dbReference>
<dbReference type="WBParaSite" id="OFLC_0001353901-mRNA-1">
    <property type="protein sequence ID" value="OFLC_0001353901-mRNA-1"/>
    <property type="gene ID" value="OFLC_0001353901"/>
</dbReference>
<evidence type="ECO:0000313" key="5">
    <source>
        <dbReference type="Proteomes" id="UP000267606"/>
    </source>
</evidence>
<dbReference type="STRING" id="387005.A0A183I1C6"/>
<dbReference type="PANTHER" id="PTHR19878:SF8">
    <property type="entry name" value="AUTOPHAGY-RELATED 16, ISOFORM F"/>
    <property type="match status" value="1"/>
</dbReference>
<evidence type="ECO:0000256" key="2">
    <source>
        <dbReference type="SAM" id="Coils"/>
    </source>
</evidence>
<organism evidence="6">
    <name type="scientific">Onchocerca flexuosa</name>
    <dbReference type="NCBI Taxonomy" id="387005"/>
    <lineage>
        <taxon>Eukaryota</taxon>
        <taxon>Metazoa</taxon>
        <taxon>Ecdysozoa</taxon>
        <taxon>Nematoda</taxon>
        <taxon>Chromadorea</taxon>
        <taxon>Rhabditida</taxon>
        <taxon>Spirurina</taxon>
        <taxon>Spiruromorpha</taxon>
        <taxon>Filarioidea</taxon>
        <taxon>Onchocercidae</taxon>
        <taxon>Onchocerca</taxon>
    </lineage>
</organism>
<evidence type="ECO:0000313" key="6">
    <source>
        <dbReference type="WBParaSite" id="OFLC_0001353901-mRNA-1"/>
    </source>
</evidence>
<keyword evidence="5" id="KW-1185">Reference proteome</keyword>
<dbReference type="InterPro" id="IPR036322">
    <property type="entry name" value="WD40_repeat_dom_sf"/>
</dbReference>
<gene>
    <name evidence="4" type="ORF">OFLC_LOCUS13538</name>
</gene>
<proteinExistence type="inferred from homology"/>
<evidence type="ECO:0000259" key="3">
    <source>
        <dbReference type="Pfam" id="PF08614"/>
    </source>
</evidence>
<dbReference type="EMBL" id="UZAJ01040254">
    <property type="protein sequence ID" value="VDP14013.1"/>
    <property type="molecule type" value="Genomic_DNA"/>
</dbReference>
<reference evidence="4 5" key="2">
    <citation type="submission" date="2018-11" db="EMBL/GenBank/DDBJ databases">
        <authorList>
            <consortium name="Pathogen Informatics"/>
        </authorList>
    </citation>
    <scope>NUCLEOTIDE SEQUENCE [LARGE SCALE GENOMIC DNA]</scope>
</reference>
<dbReference type="InterPro" id="IPR045160">
    <property type="entry name" value="ATG16"/>
</dbReference>
<dbReference type="Pfam" id="PF08614">
    <property type="entry name" value="ATG16"/>
    <property type="match status" value="1"/>
</dbReference>
<dbReference type="GO" id="GO:0000045">
    <property type="term" value="P:autophagosome assembly"/>
    <property type="evidence" value="ECO:0007669"/>
    <property type="project" value="InterPro"/>
</dbReference>
<accession>A0A183I1C6</accession>
<name>A0A183I1C6_9BILA</name>
<dbReference type="Gene3D" id="2.130.10.10">
    <property type="entry name" value="YVTN repeat-like/Quinoprotein amine dehydrogenase"/>
    <property type="match status" value="1"/>
</dbReference>
<reference evidence="6" key="1">
    <citation type="submission" date="2016-06" db="UniProtKB">
        <authorList>
            <consortium name="WormBaseParasite"/>
        </authorList>
    </citation>
    <scope>IDENTIFICATION</scope>
</reference>
<dbReference type="Proteomes" id="UP000267606">
    <property type="component" value="Unassembled WGS sequence"/>
</dbReference>
<dbReference type="SMART" id="SM00320">
    <property type="entry name" value="WD40"/>
    <property type="match status" value="1"/>
</dbReference>
<feature type="domain" description="Autophagy-related protein 16" evidence="3">
    <location>
        <begin position="56"/>
        <end position="189"/>
    </location>
</feature>
<dbReference type="InterPro" id="IPR001680">
    <property type="entry name" value="WD40_rpt"/>
</dbReference>
<feature type="coiled-coil region" evidence="2">
    <location>
        <begin position="67"/>
        <end position="201"/>
    </location>
</feature>
<protein>
    <submittedName>
        <fullName evidence="6">ATG16 domain-containing protein</fullName>
    </submittedName>
</protein>